<dbReference type="InterPro" id="IPR017438">
    <property type="entry name" value="ATP-NAD_kinase_N"/>
</dbReference>
<reference evidence="2" key="1">
    <citation type="submission" date="2020-10" db="EMBL/GenBank/DDBJ databases">
        <authorList>
            <person name="Han B."/>
            <person name="Lu T."/>
            <person name="Zhao Q."/>
            <person name="Huang X."/>
            <person name="Zhao Y."/>
        </authorList>
    </citation>
    <scope>NUCLEOTIDE SEQUENCE</scope>
</reference>
<organism evidence="2 3">
    <name type="scientific">Miscanthus lutarioriparius</name>
    <dbReference type="NCBI Taxonomy" id="422564"/>
    <lineage>
        <taxon>Eukaryota</taxon>
        <taxon>Viridiplantae</taxon>
        <taxon>Streptophyta</taxon>
        <taxon>Embryophyta</taxon>
        <taxon>Tracheophyta</taxon>
        <taxon>Spermatophyta</taxon>
        <taxon>Magnoliopsida</taxon>
        <taxon>Liliopsida</taxon>
        <taxon>Poales</taxon>
        <taxon>Poaceae</taxon>
        <taxon>PACMAD clade</taxon>
        <taxon>Panicoideae</taxon>
        <taxon>Andropogonodae</taxon>
        <taxon>Andropogoneae</taxon>
        <taxon>Saccharinae</taxon>
        <taxon>Miscanthus</taxon>
    </lineage>
</organism>
<dbReference type="Gene3D" id="3.40.50.10330">
    <property type="entry name" value="Probable inorganic polyphosphate/atp-NAD kinase, domain 1"/>
    <property type="match status" value="1"/>
</dbReference>
<dbReference type="PANTHER" id="PTHR12358">
    <property type="entry name" value="SPHINGOSINE KINASE"/>
    <property type="match status" value="1"/>
</dbReference>
<keyword evidence="3" id="KW-1185">Reference proteome</keyword>
<gene>
    <name evidence="2" type="ORF">NCGR_LOCUS11577</name>
</gene>
<accession>A0A811N127</accession>
<dbReference type="OrthoDB" id="660434at2759"/>
<proteinExistence type="predicted"/>
<dbReference type="Proteomes" id="UP000604825">
    <property type="component" value="Unassembled WGS sequence"/>
</dbReference>
<dbReference type="PANTHER" id="PTHR12358:SF88">
    <property type="entry name" value="DAGKC DOMAIN-CONTAINING PROTEIN"/>
    <property type="match status" value="1"/>
</dbReference>
<feature type="domain" description="DAGKc" evidence="1">
    <location>
        <begin position="18"/>
        <end position="73"/>
    </location>
</feature>
<evidence type="ECO:0000313" key="3">
    <source>
        <dbReference type="Proteomes" id="UP000604825"/>
    </source>
</evidence>
<name>A0A811N127_9POAL</name>
<dbReference type="EMBL" id="CAJGYO010000003">
    <property type="protein sequence ID" value="CAD6217602.1"/>
    <property type="molecule type" value="Genomic_DNA"/>
</dbReference>
<comment type="caution">
    <text evidence="2">The sequence shown here is derived from an EMBL/GenBank/DDBJ whole genome shotgun (WGS) entry which is preliminary data.</text>
</comment>
<evidence type="ECO:0000259" key="1">
    <source>
        <dbReference type="Pfam" id="PF00781"/>
    </source>
</evidence>
<evidence type="ECO:0000313" key="2">
    <source>
        <dbReference type="EMBL" id="CAD6217602.1"/>
    </source>
</evidence>
<dbReference type="Pfam" id="PF00781">
    <property type="entry name" value="DAGK_cat"/>
    <property type="match status" value="1"/>
</dbReference>
<sequence>MAPAWYSSCNIVTCRPKRLFIIVNPYGGKGSGQSIFQNEVLPLTEAAGVLYTMQETKHRLHAQEIAHSLDLRKQTFHALQCATGTGNGMARSLLHAAGEPFCISNAGFAIIGGKPGKTRFFSVLMLTRGLVADIDIGSEKYRWMGSACLEYYVYFLP</sequence>
<dbReference type="InterPro" id="IPR001206">
    <property type="entry name" value="Diacylglycerol_kinase_cat_dom"/>
</dbReference>
<dbReference type="InterPro" id="IPR050187">
    <property type="entry name" value="Lipid_Phosphate_FormReg"/>
</dbReference>
<dbReference type="InterPro" id="IPR016064">
    <property type="entry name" value="NAD/diacylglycerol_kinase_sf"/>
</dbReference>
<dbReference type="Gene3D" id="2.60.200.40">
    <property type="match status" value="1"/>
</dbReference>
<dbReference type="GO" id="GO:0005737">
    <property type="term" value="C:cytoplasm"/>
    <property type="evidence" value="ECO:0007669"/>
    <property type="project" value="TreeGrafter"/>
</dbReference>
<dbReference type="GO" id="GO:0001727">
    <property type="term" value="F:lipid kinase activity"/>
    <property type="evidence" value="ECO:0007669"/>
    <property type="project" value="TreeGrafter"/>
</dbReference>
<dbReference type="GO" id="GO:0016020">
    <property type="term" value="C:membrane"/>
    <property type="evidence" value="ECO:0007669"/>
    <property type="project" value="TreeGrafter"/>
</dbReference>
<dbReference type="AlphaFoldDB" id="A0A811N127"/>
<dbReference type="GO" id="GO:0046512">
    <property type="term" value="P:sphingosine biosynthetic process"/>
    <property type="evidence" value="ECO:0007669"/>
    <property type="project" value="TreeGrafter"/>
</dbReference>
<dbReference type="SUPFAM" id="SSF111331">
    <property type="entry name" value="NAD kinase/diacylglycerol kinase-like"/>
    <property type="match status" value="1"/>
</dbReference>
<protein>
    <recommendedName>
        <fullName evidence="1">DAGKc domain-containing protein</fullName>
    </recommendedName>
</protein>